<dbReference type="Gene3D" id="3.40.50.1000">
    <property type="entry name" value="HAD superfamily/HAD-like"/>
    <property type="match status" value="2"/>
</dbReference>
<evidence type="ECO:0000256" key="3">
    <source>
        <dbReference type="ARBA" id="ARBA00022801"/>
    </source>
</evidence>
<keyword evidence="3" id="KW-0378">Hydrolase</keyword>
<comment type="caution">
    <text evidence="6">The sequence shown here is derived from an EMBL/GenBank/DDBJ whole genome shotgun (WGS) entry which is preliminary data.</text>
</comment>
<dbReference type="PANTHER" id="PTHR12103:SF36">
    <property type="entry name" value="CYTOSOLIC PURINE 5'-NUCLEOTIDASE ISOFORM X1"/>
    <property type="match status" value="1"/>
</dbReference>
<name>A0ABD0XA90_UMBPY</name>
<evidence type="ECO:0000256" key="4">
    <source>
        <dbReference type="ARBA" id="ARBA00022842"/>
    </source>
</evidence>
<dbReference type="AlphaFoldDB" id="A0ABD0XA90"/>
<keyword evidence="4" id="KW-0460">Magnesium</keyword>
<dbReference type="InterPro" id="IPR008380">
    <property type="entry name" value="HAD-SF_hydro_IG_5-nucl"/>
</dbReference>
<comment type="similarity">
    <text evidence="1">Belongs to the 5'(3')-deoxyribonucleotidase family.</text>
</comment>
<feature type="region of interest" description="Disordered" evidence="5">
    <location>
        <begin position="636"/>
        <end position="668"/>
    </location>
</feature>
<reference evidence="6 7" key="1">
    <citation type="submission" date="2024-06" db="EMBL/GenBank/DDBJ databases">
        <authorList>
            <person name="Pan Q."/>
            <person name="Wen M."/>
            <person name="Jouanno E."/>
            <person name="Zahm M."/>
            <person name="Klopp C."/>
            <person name="Cabau C."/>
            <person name="Louis A."/>
            <person name="Berthelot C."/>
            <person name="Parey E."/>
            <person name="Roest Crollius H."/>
            <person name="Montfort J."/>
            <person name="Robinson-Rechavi M."/>
            <person name="Bouchez O."/>
            <person name="Lampietro C."/>
            <person name="Lopez Roques C."/>
            <person name="Donnadieu C."/>
            <person name="Postlethwait J."/>
            <person name="Bobe J."/>
            <person name="Verreycken H."/>
            <person name="Guiguen Y."/>
        </authorList>
    </citation>
    <scope>NUCLEOTIDE SEQUENCE [LARGE SCALE GENOMIC DNA]</scope>
    <source>
        <strain evidence="6">Up_M1</strain>
        <tissue evidence="6">Testis</tissue>
    </source>
</reference>
<dbReference type="NCBIfam" id="TIGR02244">
    <property type="entry name" value="HAD-IG-Ncltidse"/>
    <property type="match status" value="1"/>
</dbReference>
<sequence length="668" mass="77647">MMKRAANLHDHHILTMTLCSSPLWKHNTAHCLRNNWQLQCLSKKFRKNHIFADYYSTVPLLLYRKKLRFQRILKMTTSWSDRLQNYADLPANMDGLAMKKYRREAYHRVFVNRSLAMEKIKCFGFDMDYTLAVYKSPEYESLGFELTVERLVHIGYPQELLSFVYDPAFPTRGLVFDTMYGNLLKVDAYGNILVCVHGFNFLRGPEIRELYPNKFIQRDDTERFYILNTLFNLPETYLFACLVDFFSNCDRYARGRLLSCLAGNHLKQGKTIPFKSKTKPNKCNKQWLLACETGFKDGDLFMSFKSMFQDIRDAVDWVHFKGTLKEKTIENLEKYVVRDAKLPLLLSRMNEVAKVFLATNSDYKYTQKIMTYLFDFPHGPKHGTPHRPWQSYFDLILVDARKPLFFGEGTVLRQVDTTTGRLKIGTYTGPLQHGIVYSGGSSDIVCDLLGAKGKDIVYIGDHIFGDILKSKKRQGWRTFLVIPELAQELHVWTDKSEELQGLDIFLAELYKHLDSSSNERPDISDLQRRVKKVTHDMDMCYGMMGSLFRSGSRQTLFASQVMRYADLYAASFINLLYYPFSYLFRAAHVLMPHESTVEHAHIDTDTESPLATRNRHCNDCKDLECGTNKIRSQLTRSLSETKPPNMFPPTPLEITHCHDEDDDEEEEE</sequence>
<dbReference type="GO" id="GO:0046872">
    <property type="term" value="F:metal ion binding"/>
    <property type="evidence" value="ECO:0007669"/>
    <property type="project" value="UniProtKB-KW"/>
</dbReference>
<dbReference type="GO" id="GO:0046037">
    <property type="term" value="P:GMP metabolic process"/>
    <property type="evidence" value="ECO:0007669"/>
    <property type="project" value="UniProtKB-ARBA"/>
</dbReference>
<dbReference type="GO" id="GO:0016787">
    <property type="term" value="F:hydrolase activity"/>
    <property type="evidence" value="ECO:0007669"/>
    <property type="project" value="UniProtKB-KW"/>
</dbReference>
<evidence type="ECO:0000313" key="7">
    <source>
        <dbReference type="Proteomes" id="UP001557470"/>
    </source>
</evidence>
<dbReference type="InterPro" id="IPR023214">
    <property type="entry name" value="HAD_sf"/>
</dbReference>
<dbReference type="FunFam" id="3.40.50.1000:FF:000021">
    <property type="entry name" value="NT5C2 isoform 1"/>
    <property type="match status" value="1"/>
</dbReference>
<evidence type="ECO:0000256" key="2">
    <source>
        <dbReference type="ARBA" id="ARBA00022723"/>
    </source>
</evidence>
<dbReference type="EMBL" id="JAGEUA010000002">
    <property type="protein sequence ID" value="KAL1005883.1"/>
    <property type="molecule type" value="Genomic_DNA"/>
</dbReference>
<accession>A0ABD0XA90</accession>
<dbReference type="Pfam" id="PF05761">
    <property type="entry name" value="5_nucleotid"/>
    <property type="match status" value="1"/>
</dbReference>
<dbReference type="InterPro" id="IPR036412">
    <property type="entry name" value="HAD-like_sf"/>
</dbReference>
<evidence type="ECO:0000256" key="5">
    <source>
        <dbReference type="SAM" id="MobiDB-lite"/>
    </source>
</evidence>
<keyword evidence="7" id="KW-1185">Reference proteome</keyword>
<evidence type="ECO:0000313" key="6">
    <source>
        <dbReference type="EMBL" id="KAL1005883.1"/>
    </source>
</evidence>
<proteinExistence type="inferred from homology"/>
<organism evidence="6 7">
    <name type="scientific">Umbra pygmaea</name>
    <name type="common">Eastern mudminnow</name>
    <dbReference type="NCBI Taxonomy" id="75934"/>
    <lineage>
        <taxon>Eukaryota</taxon>
        <taxon>Metazoa</taxon>
        <taxon>Chordata</taxon>
        <taxon>Craniata</taxon>
        <taxon>Vertebrata</taxon>
        <taxon>Euteleostomi</taxon>
        <taxon>Actinopterygii</taxon>
        <taxon>Neopterygii</taxon>
        <taxon>Teleostei</taxon>
        <taxon>Protacanthopterygii</taxon>
        <taxon>Esociformes</taxon>
        <taxon>Umbridae</taxon>
        <taxon>Umbra</taxon>
    </lineage>
</organism>
<protein>
    <recommendedName>
        <fullName evidence="8">5'-nucleotidase, cytosolic IIb</fullName>
    </recommendedName>
</protein>
<dbReference type="CDD" id="cd07522">
    <property type="entry name" value="HAD_cN-II"/>
    <property type="match status" value="1"/>
</dbReference>
<evidence type="ECO:0008006" key="8">
    <source>
        <dbReference type="Google" id="ProtNLM"/>
    </source>
</evidence>
<dbReference type="Proteomes" id="UP001557470">
    <property type="component" value="Unassembled WGS sequence"/>
</dbReference>
<dbReference type="SUPFAM" id="SSF56784">
    <property type="entry name" value="HAD-like"/>
    <property type="match status" value="1"/>
</dbReference>
<evidence type="ECO:0000256" key="1">
    <source>
        <dbReference type="ARBA" id="ARBA00009589"/>
    </source>
</evidence>
<keyword evidence="2" id="KW-0479">Metal-binding</keyword>
<dbReference type="PANTHER" id="PTHR12103">
    <property type="entry name" value="5'-NUCLEOTIDASE DOMAIN-CONTAINING"/>
    <property type="match status" value="1"/>
</dbReference>
<gene>
    <name evidence="6" type="ORF">UPYG_G00065130</name>
</gene>